<keyword evidence="1" id="KW-0934">Plastid</keyword>
<reference evidence="1" key="1">
    <citation type="journal article" date="2002" name="Proc. Natl. Acad. Sci. U.S.A.">
        <title>The chloroplast and mitochondrial genome sequences of the charophyte Chaetosphaeridium globosum: insights into the timing of the events that restructured organelle DNAs within the green algal lineage that led to land plants.</title>
        <authorList>
            <person name="Turmel M."/>
            <person name="Otis C."/>
            <person name="Lemieux C."/>
        </authorList>
    </citation>
    <scope>NUCLEOTIDE SEQUENCE</scope>
</reference>
<dbReference type="GeneID" id="860785"/>
<dbReference type="RefSeq" id="NP_683860.1">
    <property type="nucleotide sequence ID" value="NC_004115.1"/>
</dbReference>
<organism evidence="1">
    <name type="scientific">Chaetosphaeridium globosum</name>
    <name type="common">Charophycean green alga</name>
    <name type="synonym">Herposteiron globosum</name>
    <dbReference type="NCBI Taxonomy" id="96477"/>
    <lineage>
        <taxon>Eukaryota</taxon>
        <taxon>Viridiplantae</taxon>
        <taxon>Streptophyta</taxon>
        <taxon>Coleochaetophyceae</taxon>
        <taxon>Coleochaetales</taxon>
        <taxon>Chaetosphaeridiaceae</taxon>
        <taxon>Chaetosphaeridium</taxon>
    </lineage>
</organism>
<geneLocation type="chloroplast" evidence="1"/>
<evidence type="ECO:0000313" key="1">
    <source>
        <dbReference type="EMBL" id="AAM96593.1"/>
    </source>
</evidence>
<protein>
    <submittedName>
        <fullName evidence="1">Uncharacterized protein orf89</fullName>
    </submittedName>
</protein>
<accession>Q8M9T3</accession>
<dbReference type="AlphaFoldDB" id="Q8M9T3"/>
<proteinExistence type="predicted"/>
<dbReference type="EMBL" id="AF494278">
    <property type="protein sequence ID" value="AAM96593.1"/>
    <property type="molecule type" value="Genomic_DNA"/>
</dbReference>
<sequence length="89" mass="10468">MRFWIKKWRKVSFKIVLIRNRIDSINPDKRKTFIYSGNSCQRKTIKTTSNSSISNVVQKPFAKSFKREFFFFLMPAKAEILPSSKSSCP</sequence>
<name>Q8M9T3_CHAGL</name>
<gene>
    <name evidence="1" type="primary">orf89</name>
</gene>
<keyword evidence="1" id="KW-0150">Chloroplast</keyword>